<proteinExistence type="predicted"/>
<dbReference type="EMBL" id="KV417714">
    <property type="protein sequence ID" value="KZP08768.1"/>
    <property type="molecule type" value="Genomic_DNA"/>
</dbReference>
<feature type="region of interest" description="Disordered" evidence="1">
    <location>
        <begin position="186"/>
        <end position="207"/>
    </location>
</feature>
<feature type="region of interest" description="Disordered" evidence="1">
    <location>
        <begin position="47"/>
        <end position="106"/>
    </location>
</feature>
<dbReference type="AlphaFoldDB" id="A0A165XPX6"/>
<accession>A0A165XPX6</accession>
<sequence>MLCSTVPSYSSAQRELPDDSDDEYRNNRALIEGRKLTEDPDIFWERYRVPVPHPQQTPSTPPQQTPSTPPRHEVDPDIFWERYREPVPPPQQTPPTAPRHEVQQMTSHLGDPTHLEIRLPAWIMDFSDISINISPRRGTAQAREVNQRPATPIITMAYHHETPVADTSTPPPPIPDRTRPRVPLRTQPSQVNAGPQPIYPLQPGEVPPRPRILRDDRTHGYYVVFIGPRLGIYHEYWSDIEPYLRRNRGGYFRKGQTLEKAKALWNDPYFTKQVID</sequence>
<name>A0A165XPX6_9AGAM</name>
<reference evidence="2 3" key="1">
    <citation type="journal article" date="2016" name="Mol. Biol. Evol.">
        <title>Comparative Genomics of Early-Diverging Mushroom-Forming Fungi Provides Insights into the Origins of Lignocellulose Decay Capabilities.</title>
        <authorList>
            <person name="Nagy L.G."/>
            <person name="Riley R."/>
            <person name="Tritt A."/>
            <person name="Adam C."/>
            <person name="Daum C."/>
            <person name="Floudas D."/>
            <person name="Sun H."/>
            <person name="Yadav J.S."/>
            <person name="Pangilinan J."/>
            <person name="Larsson K.H."/>
            <person name="Matsuura K."/>
            <person name="Barry K."/>
            <person name="Labutti K."/>
            <person name="Kuo R."/>
            <person name="Ohm R.A."/>
            <person name="Bhattacharya S.S."/>
            <person name="Shirouzu T."/>
            <person name="Yoshinaga Y."/>
            <person name="Martin F.M."/>
            <person name="Grigoriev I.V."/>
            <person name="Hibbett D.S."/>
        </authorList>
    </citation>
    <scope>NUCLEOTIDE SEQUENCE [LARGE SCALE GENOMIC DNA]</scope>
    <source>
        <strain evidence="2 3">CBS 109695</strain>
    </source>
</reference>
<organism evidence="2 3">
    <name type="scientific">Athelia psychrophila</name>
    <dbReference type="NCBI Taxonomy" id="1759441"/>
    <lineage>
        <taxon>Eukaryota</taxon>
        <taxon>Fungi</taxon>
        <taxon>Dikarya</taxon>
        <taxon>Basidiomycota</taxon>
        <taxon>Agaricomycotina</taxon>
        <taxon>Agaricomycetes</taxon>
        <taxon>Agaricomycetidae</taxon>
        <taxon>Atheliales</taxon>
        <taxon>Atheliaceae</taxon>
        <taxon>Athelia</taxon>
    </lineage>
</organism>
<dbReference type="Proteomes" id="UP000076532">
    <property type="component" value="Unassembled WGS sequence"/>
</dbReference>
<evidence type="ECO:0000256" key="1">
    <source>
        <dbReference type="SAM" id="MobiDB-lite"/>
    </source>
</evidence>
<gene>
    <name evidence="2" type="ORF">FIBSPDRAFT_901006</name>
</gene>
<protein>
    <submittedName>
        <fullName evidence="2">Uncharacterized protein</fullName>
    </submittedName>
</protein>
<feature type="compositionally biased region" description="Pro residues" evidence="1">
    <location>
        <begin position="51"/>
        <end position="69"/>
    </location>
</feature>
<feature type="compositionally biased region" description="Pro residues" evidence="1">
    <location>
        <begin position="197"/>
        <end position="207"/>
    </location>
</feature>
<feature type="region of interest" description="Disordered" evidence="1">
    <location>
        <begin position="1"/>
        <end position="32"/>
    </location>
</feature>
<evidence type="ECO:0000313" key="2">
    <source>
        <dbReference type="EMBL" id="KZP08768.1"/>
    </source>
</evidence>
<keyword evidence="3" id="KW-1185">Reference proteome</keyword>
<feature type="compositionally biased region" description="Pro residues" evidence="1">
    <location>
        <begin position="86"/>
        <end position="97"/>
    </location>
</feature>
<evidence type="ECO:0000313" key="3">
    <source>
        <dbReference type="Proteomes" id="UP000076532"/>
    </source>
</evidence>
<feature type="compositionally biased region" description="Polar residues" evidence="1">
    <location>
        <begin position="1"/>
        <end position="13"/>
    </location>
</feature>
<dbReference type="OrthoDB" id="10594788at2759"/>
<feature type="compositionally biased region" description="Basic and acidic residues" evidence="1">
    <location>
        <begin position="70"/>
        <end position="85"/>
    </location>
</feature>
<feature type="compositionally biased region" description="Basic and acidic residues" evidence="1">
    <location>
        <begin position="23"/>
        <end position="32"/>
    </location>
</feature>